<protein>
    <submittedName>
        <fullName evidence="1">Uncharacterized protein</fullName>
    </submittedName>
</protein>
<evidence type="ECO:0000313" key="1">
    <source>
        <dbReference type="EMBL" id="EMO40742.1"/>
    </source>
</evidence>
<dbReference type="AlphaFoldDB" id="M6U6T9"/>
<reference evidence="1 2" key="1">
    <citation type="submission" date="2013-01" db="EMBL/GenBank/DDBJ databases">
        <authorList>
            <person name="Harkins D.M."/>
            <person name="Durkin A.S."/>
            <person name="Brinkac L.M."/>
            <person name="Haft D.H."/>
            <person name="Selengut J.D."/>
            <person name="Sanka R."/>
            <person name="DePew J."/>
            <person name="Purushe J."/>
            <person name="Matthias M.A."/>
            <person name="Vinetz J.M."/>
            <person name="Sutton G.G."/>
            <person name="Nierman W.C."/>
            <person name="Fouts D.E."/>
        </authorList>
    </citation>
    <scope>NUCLEOTIDE SEQUENCE [LARGE SCALE GENOMIC DNA]</scope>
    <source>
        <strain evidence="1 2">ZUN142</strain>
    </source>
</reference>
<gene>
    <name evidence="1" type="ORF">LEP1GSC186_0763</name>
</gene>
<evidence type="ECO:0000313" key="2">
    <source>
        <dbReference type="Proteomes" id="UP000012153"/>
    </source>
</evidence>
<sequence length="52" mass="6190">MTSIQNLEIKDSKMILYVFNLNVSEIIISLSKNKTYHLKIFKFLFTKSEYSK</sequence>
<name>M6U6T9_9LEPT</name>
<organism evidence="1 2">
    <name type="scientific">Leptospira noguchii serovar Autumnalis str. ZUN142</name>
    <dbReference type="NCBI Taxonomy" id="1085540"/>
    <lineage>
        <taxon>Bacteria</taxon>
        <taxon>Pseudomonadati</taxon>
        <taxon>Spirochaetota</taxon>
        <taxon>Spirochaetia</taxon>
        <taxon>Leptospirales</taxon>
        <taxon>Leptospiraceae</taxon>
        <taxon>Leptospira</taxon>
    </lineage>
</organism>
<proteinExistence type="predicted"/>
<comment type="caution">
    <text evidence="1">The sequence shown here is derived from an EMBL/GenBank/DDBJ whole genome shotgun (WGS) entry which is preliminary data.</text>
</comment>
<dbReference type="Proteomes" id="UP000012153">
    <property type="component" value="Unassembled WGS sequence"/>
</dbReference>
<accession>M6U6T9</accession>
<dbReference type="EMBL" id="AHOP02000028">
    <property type="protein sequence ID" value="EMO40742.1"/>
    <property type="molecule type" value="Genomic_DNA"/>
</dbReference>